<keyword evidence="2" id="KW-0129">CBS domain</keyword>
<reference evidence="5 6" key="1">
    <citation type="journal article" date="2013" name="Nat. Commun.">
        <title>Genome sequence and functional genomic analysis of the oil-degrading bacterium Oleispira antarctica.</title>
        <authorList>
            <person name="Kube M."/>
            <person name="Chernikova T.N."/>
            <person name="Al-Ramahi Y."/>
            <person name="Beloqui A."/>
            <person name="Lopez-Cortez N."/>
            <person name="Guazzaroni M.E."/>
            <person name="Heipieper H.J."/>
            <person name="Klages S."/>
            <person name="Kotsyurbenko O.R."/>
            <person name="Langer I."/>
            <person name="Nechitaylo T.Y."/>
            <person name="Lunsdorf H."/>
            <person name="Fernandez M."/>
            <person name="Juarez S."/>
            <person name="Ciordia S."/>
            <person name="Singer A."/>
            <person name="Kagan O."/>
            <person name="Egorova O."/>
            <person name="Petit P.A."/>
            <person name="Stogios P."/>
            <person name="Kim Y."/>
            <person name="Tchigvintsev A."/>
            <person name="Flick R."/>
            <person name="Denaro R."/>
            <person name="Genovese M."/>
            <person name="Albar J.P."/>
            <person name="Reva O.N."/>
            <person name="Martinez-Gomariz M."/>
            <person name="Tran H."/>
            <person name="Ferrer M."/>
            <person name="Savchenko A."/>
            <person name="Yakunin A.F."/>
            <person name="Yakimov M.M."/>
            <person name="Golyshina O.V."/>
            <person name="Reinhardt R."/>
            <person name="Golyshin P.N."/>
        </authorList>
    </citation>
    <scope>NUCLEOTIDE SEQUENCE [LARGE SCALE GENOMIC DNA]</scope>
</reference>
<evidence type="ECO:0000313" key="6">
    <source>
        <dbReference type="Proteomes" id="UP000032749"/>
    </source>
</evidence>
<evidence type="ECO:0000256" key="1">
    <source>
        <dbReference type="ARBA" id="ARBA00022737"/>
    </source>
</evidence>
<dbReference type="InterPro" id="IPR000595">
    <property type="entry name" value="cNMP-bd_dom"/>
</dbReference>
<dbReference type="InterPro" id="IPR014710">
    <property type="entry name" value="RmlC-like_jellyroll"/>
</dbReference>
<evidence type="ECO:0000259" key="4">
    <source>
        <dbReference type="PROSITE" id="PS51371"/>
    </source>
</evidence>
<feature type="domain" description="Cyclic nucleotide-binding" evidence="3">
    <location>
        <begin position="46"/>
        <end position="90"/>
    </location>
</feature>
<dbReference type="SUPFAM" id="SSF54631">
    <property type="entry name" value="CBS-domain pair"/>
    <property type="match status" value="1"/>
</dbReference>
<evidence type="ECO:0000259" key="3">
    <source>
        <dbReference type="PROSITE" id="PS50042"/>
    </source>
</evidence>
<dbReference type="PANTHER" id="PTHR48108">
    <property type="entry name" value="CBS DOMAIN-CONTAINING PROTEIN CBSX2, CHLOROPLASTIC"/>
    <property type="match status" value="1"/>
</dbReference>
<dbReference type="CDD" id="cd05401">
    <property type="entry name" value="NT_GlnE_GlnD_like"/>
    <property type="match status" value="1"/>
</dbReference>
<dbReference type="HOGENOM" id="CLU_027866_1_0_6"/>
<dbReference type="STRING" id="698738.OLEAN_C38130"/>
<dbReference type="Proteomes" id="UP000032749">
    <property type="component" value="Chromosome"/>
</dbReference>
<dbReference type="Pfam" id="PF00571">
    <property type="entry name" value="CBS"/>
    <property type="match status" value="2"/>
</dbReference>
<dbReference type="Gene3D" id="3.10.580.10">
    <property type="entry name" value="CBS-domain"/>
    <property type="match status" value="1"/>
</dbReference>
<sequence length="613" mass="69176">MTPELLAIHNFIRECLPFDQLPNAVLEKVVSNIEISYHSKGSQFGQQNLADGLRIVRSGAAELRDKNDLLLDRLAEGDSFNLMGLNADQPGIKASLIEDALIYTLPEIPYQQLRTEYRAFDRFFSSQRSRRLRRAARHEPVPNDMMRPLSDLMSSEPLTVEPTTSIQQTAIMMSERRFSSILVMVDDRLMGIVTDRDIRSRAVAKGLELQQSVMSIMTSEPLTLPPSCSIFDATLFMMQRSIHHIPIVEDEKVVGMITASDLMLARKDDPVFLVQHIGRQSSTFELKNIVSAMPDLLVQWVNAGIRSHQLSHVLTALSDAITIRLIELAIDQIGPSPVPFCWLGFGSQGRKEQLLGADQDNALLISDEVQPEHQHWFSQLAEYVCDGLNECGYVYCPGDIMATNDKWRQPLNTWLKTVDRWMRTPTDRAVMEVSIFFDIRTIYGDNELTKQLQAHMLKHTKSNSIFLAALAQNVLSVQPPMGIFRRFVVEQNGEHAHELNLKKRGVIPIIDIVRIHALANGLFEVNTIDRLRALVDCKAMTIVDSRNMQDALQVLMQLRLTHQAQDIIKGQSPSNYVNPASLSKIVAKQLKDAFGIVKDAQQGIKFKYRQGLG</sequence>
<dbReference type="InterPro" id="IPR005105">
    <property type="entry name" value="GlnD_Uridyltrans_N"/>
</dbReference>
<keyword evidence="1" id="KW-0677">Repeat</keyword>
<dbReference type="EMBL" id="FO203512">
    <property type="protein sequence ID" value="CCK77989.1"/>
    <property type="molecule type" value="Genomic_DNA"/>
</dbReference>
<dbReference type="Gene3D" id="2.60.120.10">
    <property type="entry name" value="Jelly Rolls"/>
    <property type="match status" value="1"/>
</dbReference>
<dbReference type="PATRIC" id="fig|698738.3.peg.3969"/>
<dbReference type="PANTHER" id="PTHR48108:SF31">
    <property type="entry name" value="CBS DOMAIN AND CYCLIC NUCLEOTIDE-REGULATED NUCLEOTIDYLTRANSFERASE"/>
    <property type="match status" value="1"/>
</dbReference>
<dbReference type="InterPro" id="IPR018490">
    <property type="entry name" value="cNMP-bd_dom_sf"/>
</dbReference>
<evidence type="ECO:0000313" key="5">
    <source>
        <dbReference type="EMBL" id="CCK77989.1"/>
    </source>
</evidence>
<dbReference type="PROSITE" id="PS50042">
    <property type="entry name" value="CNMP_BINDING_3"/>
    <property type="match status" value="1"/>
</dbReference>
<proteinExistence type="predicted"/>
<dbReference type="InterPro" id="IPR046342">
    <property type="entry name" value="CBS_dom_sf"/>
</dbReference>
<accession>R4YVD1</accession>
<feature type="domain" description="CBS" evidence="4">
    <location>
        <begin position="153"/>
        <end position="209"/>
    </location>
</feature>
<protein>
    <submittedName>
        <fullName evidence="5">Uncharacterized protein</fullName>
    </submittedName>
</protein>
<dbReference type="GO" id="GO:0008773">
    <property type="term" value="F:[protein-PII] uridylyltransferase activity"/>
    <property type="evidence" value="ECO:0007669"/>
    <property type="project" value="InterPro"/>
</dbReference>
<keyword evidence="6" id="KW-1185">Reference proteome</keyword>
<dbReference type="InterPro" id="IPR018821">
    <property type="entry name" value="DUF294_put_nucleoTrafse_sb-bd"/>
</dbReference>
<gene>
    <name evidence="5" type="ORF">OLEAN_C38130</name>
</gene>
<dbReference type="KEGG" id="oai:OLEAN_C38130"/>
<dbReference type="SMART" id="SM00116">
    <property type="entry name" value="CBS"/>
    <property type="match status" value="2"/>
</dbReference>
<dbReference type="OrthoDB" id="9808528at2"/>
<feature type="domain" description="CBS" evidence="4">
    <location>
        <begin position="217"/>
        <end position="273"/>
    </location>
</feature>
<evidence type="ECO:0000256" key="2">
    <source>
        <dbReference type="PROSITE-ProRule" id="PRU00703"/>
    </source>
</evidence>
<dbReference type="SUPFAM" id="SSF51206">
    <property type="entry name" value="cAMP-binding domain-like"/>
    <property type="match status" value="1"/>
</dbReference>
<name>R4YVD1_OLEAN</name>
<dbReference type="Pfam" id="PF10335">
    <property type="entry name" value="DUF294_C"/>
    <property type="match status" value="1"/>
</dbReference>
<dbReference type="InterPro" id="IPR000644">
    <property type="entry name" value="CBS_dom"/>
</dbReference>
<dbReference type="InterPro" id="IPR051462">
    <property type="entry name" value="CBS_domain-containing"/>
</dbReference>
<dbReference type="AlphaFoldDB" id="R4YVD1"/>
<organism evidence="5 6">
    <name type="scientific">Oleispira antarctica RB-8</name>
    <dbReference type="NCBI Taxonomy" id="698738"/>
    <lineage>
        <taxon>Bacteria</taxon>
        <taxon>Pseudomonadati</taxon>
        <taxon>Pseudomonadota</taxon>
        <taxon>Gammaproteobacteria</taxon>
        <taxon>Oceanospirillales</taxon>
        <taxon>Oceanospirillaceae</taxon>
        <taxon>Oleispira</taxon>
    </lineage>
</organism>
<dbReference type="PROSITE" id="PS51371">
    <property type="entry name" value="CBS"/>
    <property type="match status" value="2"/>
</dbReference>
<dbReference type="CDD" id="cd04587">
    <property type="entry name" value="CBS_pair_CAP-ED_NT_Pol-beta-like_DUF294_assoc"/>
    <property type="match status" value="1"/>
</dbReference>
<dbReference type="Pfam" id="PF03445">
    <property type="entry name" value="DUF294"/>
    <property type="match status" value="1"/>
</dbReference>